<reference evidence="2 3" key="1">
    <citation type="submission" date="2018-04" db="EMBL/GenBank/DDBJ databases">
        <title>Pseudomonas sp. nov., isolated from mangrove soil.</title>
        <authorList>
            <person name="Chen C."/>
        </authorList>
    </citation>
    <scope>NUCLEOTIDE SEQUENCE [LARGE SCALE GENOMIC DNA]</scope>
    <source>
        <strain evidence="2 3">TC-11</strain>
    </source>
</reference>
<organism evidence="2 3">
    <name type="scientific">Pseudomonas mangrovi</name>
    <dbReference type="NCBI Taxonomy" id="2161748"/>
    <lineage>
        <taxon>Bacteria</taxon>
        <taxon>Pseudomonadati</taxon>
        <taxon>Pseudomonadota</taxon>
        <taxon>Gammaproteobacteria</taxon>
        <taxon>Pseudomonadales</taxon>
        <taxon>Pseudomonadaceae</taxon>
        <taxon>Pseudomonas</taxon>
    </lineage>
</organism>
<feature type="region of interest" description="Disordered" evidence="1">
    <location>
        <begin position="12"/>
        <end position="32"/>
    </location>
</feature>
<evidence type="ECO:0000313" key="3">
    <source>
        <dbReference type="Proteomes" id="UP000244064"/>
    </source>
</evidence>
<protein>
    <submittedName>
        <fullName evidence="2">Type II secretory pathway component</fullName>
    </submittedName>
</protein>
<evidence type="ECO:0000313" key="2">
    <source>
        <dbReference type="EMBL" id="PTU74250.1"/>
    </source>
</evidence>
<proteinExistence type="predicted"/>
<accession>A0A2T5P953</accession>
<gene>
    <name evidence="2" type="ORF">DBO85_09090</name>
</gene>
<name>A0A2T5P953_9PSED</name>
<dbReference type="Proteomes" id="UP000244064">
    <property type="component" value="Unassembled WGS sequence"/>
</dbReference>
<dbReference type="AlphaFoldDB" id="A0A2T5P953"/>
<evidence type="ECO:0000256" key="1">
    <source>
        <dbReference type="SAM" id="MobiDB-lite"/>
    </source>
</evidence>
<dbReference type="OrthoDB" id="7026540at2"/>
<comment type="caution">
    <text evidence="2">The sequence shown here is derived from an EMBL/GenBank/DDBJ whole genome shotgun (WGS) entry which is preliminary data.</text>
</comment>
<keyword evidence="3" id="KW-1185">Reference proteome</keyword>
<dbReference type="EMBL" id="QASN01000017">
    <property type="protein sequence ID" value="PTU74250.1"/>
    <property type="molecule type" value="Genomic_DNA"/>
</dbReference>
<sequence length="100" mass="10998">MLGLGVFGAAWAADPTAPPASRSEEPRATEQQAPLQALQLYAVMRNRNQSRAVINGQSLAVGESIFEARVIEIRPQAVLVERQGSREWLRLAAPIFQESR</sequence>